<evidence type="ECO:0000313" key="5">
    <source>
        <dbReference type="EMBL" id="TFL06546.1"/>
    </source>
</evidence>
<dbReference type="PANTHER" id="PTHR46648:SF1">
    <property type="entry name" value="ADENOSINE 5'-MONOPHOSPHORAMIDASE HNT1"/>
    <property type="match status" value="1"/>
</dbReference>
<dbReference type="PANTHER" id="PTHR46648">
    <property type="entry name" value="HIT FAMILY PROTEIN 1"/>
    <property type="match status" value="1"/>
</dbReference>
<reference evidence="5 6" key="1">
    <citation type="journal article" date="2019" name="Nat. Ecol. Evol.">
        <title>Megaphylogeny resolves global patterns of mushroom evolution.</title>
        <authorList>
            <person name="Varga T."/>
            <person name="Krizsan K."/>
            <person name="Foldi C."/>
            <person name="Dima B."/>
            <person name="Sanchez-Garcia M."/>
            <person name="Sanchez-Ramirez S."/>
            <person name="Szollosi G.J."/>
            <person name="Szarkandi J.G."/>
            <person name="Papp V."/>
            <person name="Albert L."/>
            <person name="Andreopoulos W."/>
            <person name="Angelini C."/>
            <person name="Antonin V."/>
            <person name="Barry K.W."/>
            <person name="Bougher N.L."/>
            <person name="Buchanan P."/>
            <person name="Buyck B."/>
            <person name="Bense V."/>
            <person name="Catcheside P."/>
            <person name="Chovatia M."/>
            <person name="Cooper J."/>
            <person name="Damon W."/>
            <person name="Desjardin D."/>
            <person name="Finy P."/>
            <person name="Geml J."/>
            <person name="Haridas S."/>
            <person name="Hughes K."/>
            <person name="Justo A."/>
            <person name="Karasinski D."/>
            <person name="Kautmanova I."/>
            <person name="Kiss B."/>
            <person name="Kocsube S."/>
            <person name="Kotiranta H."/>
            <person name="LaButti K.M."/>
            <person name="Lechner B.E."/>
            <person name="Liimatainen K."/>
            <person name="Lipzen A."/>
            <person name="Lukacs Z."/>
            <person name="Mihaltcheva S."/>
            <person name="Morgado L.N."/>
            <person name="Niskanen T."/>
            <person name="Noordeloos M.E."/>
            <person name="Ohm R.A."/>
            <person name="Ortiz-Santana B."/>
            <person name="Ovrebo C."/>
            <person name="Racz N."/>
            <person name="Riley R."/>
            <person name="Savchenko A."/>
            <person name="Shiryaev A."/>
            <person name="Soop K."/>
            <person name="Spirin V."/>
            <person name="Szebenyi C."/>
            <person name="Tomsovsky M."/>
            <person name="Tulloss R.E."/>
            <person name="Uehling J."/>
            <person name="Grigoriev I.V."/>
            <person name="Vagvolgyi C."/>
            <person name="Papp T."/>
            <person name="Martin F.M."/>
            <person name="Miettinen O."/>
            <person name="Hibbett D.S."/>
            <person name="Nagy L.G."/>
        </authorList>
    </citation>
    <scope>NUCLEOTIDE SEQUENCE [LARGE SCALE GENOMIC DNA]</scope>
    <source>
        <strain evidence="5 6">CBS 309.79</strain>
    </source>
</reference>
<gene>
    <name evidence="5" type="ORF">BDV98DRAFT_600576</name>
</gene>
<dbReference type="EMBL" id="ML178815">
    <property type="protein sequence ID" value="TFL06546.1"/>
    <property type="molecule type" value="Genomic_DNA"/>
</dbReference>
<dbReference type="SUPFAM" id="SSF54197">
    <property type="entry name" value="HIT-like"/>
    <property type="match status" value="1"/>
</dbReference>
<dbReference type="InterPro" id="IPR001310">
    <property type="entry name" value="Histidine_triad_HIT"/>
</dbReference>
<dbReference type="Gene3D" id="3.30.428.10">
    <property type="entry name" value="HIT-like"/>
    <property type="match status" value="1"/>
</dbReference>
<feature type="domain" description="HIT" evidence="4">
    <location>
        <begin position="28"/>
        <end position="133"/>
    </location>
</feature>
<protein>
    <submittedName>
        <fullName evidence="5">HIT-like protein</fullName>
    </submittedName>
</protein>
<proteinExistence type="predicted"/>
<dbReference type="Proteomes" id="UP000305067">
    <property type="component" value="Unassembled WGS sequence"/>
</dbReference>
<organism evidence="5 6">
    <name type="scientific">Pterulicium gracile</name>
    <dbReference type="NCBI Taxonomy" id="1884261"/>
    <lineage>
        <taxon>Eukaryota</taxon>
        <taxon>Fungi</taxon>
        <taxon>Dikarya</taxon>
        <taxon>Basidiomycota</taxon>
        <taxon>Agaricomycotina</taxon>
        <taxon>Agaricomycetes</taxon>
        <taxon>Agaricomycetidae</taxon>
        <taxon>Agaricales</taxon>
        <taxon>Pleurotineae</taxon>
        <taxon>Pterulaceae</taxon>
        <taxon>Pterulicium</taxon>
    </lineage>
</organism>
<evidence type="ECO:0000256" key="1">
    <source>
        <dbReference type="PIRSR" id="PIRSR601310-1"/>
    </source>
</evidence>
<accession>A0A5C3QX22</accession>
<evidence type="ECO:0000259" key="4">
    <source>
        <dbReference type="PROSITE" id="PS51084"/>
    </source>
</evidence>
<dbReference type="PRINTS" id="PR00332">
    <property type="entry name" value="HISTRIAD"/>
</dbReference>
<feature type="short sequence motif" description="Histidine triad motif" evidence="2 3">
    <location>
        <begin position="118"/>
        <end position="122"/>
    </location>
</feature>
<dbReference type="GO" id="GO:0003824">
    <property type="term" value="F:catalytic activity"/>
    <property type="evidence" value="ECO:0007669"/>
    <property type="project" value="InterPro"/>
</dbReference>
<feature type="active site" description="Tele-AMP-histidine intermediate" evidence="1">
    <location>
        <position position="120"/>
    </location>
</feature>
<dbReference type="STRING" id="1884261.A0A5C3QX22"/>
<sequence>MTSFIINAHANRSVAPTWKNKPEADSCPFCLIYQHEVTGFVVYENDLVIAILDILPLRPGHTLVIPKVHCARVSELSPEYSRALGEAVTKVSLGLTKALENTALNVVCNQEYAQAVHHVHYHIIPAPQFDVPVSNVKGKGKSPVTKQDMHYAEFEARTVLEDEEGEEMRRRIVAKM</sequence>
<dbReference type="OrthoDB" id="672793at2759"/>
<dbReference type="GO" id="GO:0009117">
    <property type="term" value="P:nucleotide metabolic process"/>
    <property type="evidence" value="ECO:0007669"/>
    <property type="project" value="TreeGrafter"/>
</dbReference>
<keyword evidence="6" id="KW-1185">Reference proteome</keyword>
<name>A0A5C3QX22_9AGAR</name>
<dbReference type="PROSITE" id="PS51084">
    <property type="entry name" value="HIT_2"/>
    <property type="match status" value="1"/>
</dbReference>
<dbReference type="InterPro" id="IPR036265">
    <property type="entry name" value="HIT-like_sf"/>
</dbReference>
<dbReference type="InterPro" id="IPR011146">
    <property type="entry name" value="HIT-like"/>
</dbReference>
<evidence type="ECO:0000256" key="3">
    <source>
        <dbReference type="PROSITE-ProRule" id="PRU00464"/>
    </source>
</evidence>
<evidence type="ECO:0000313" key="6">
    <source>
        <dbReference type="Proteomes" id="UP000305067"/>
    </source>
</evidence>
<evidence type="ECO:0000256" key="2">
    <source>
        <dbReference type="PIRSR" id="PIRSR601310-3"/>
    </source>
</evidence>
<dbReference type="AlphaFoldDB" id="A0A5C3QX22"/>
<dbReference type="Pfam" id="PF01230">
    <property type="entry name" value="HIT"/>
    <property type="match status" value="1"/>
</dbReference>